<dbReference type="AlphaFoldDB" id="A0A2P7MZE1"/>
<gene>
    <name evidence="1" type="ORF">C7K55_03910</name>
</gene>
<proteinExistence type="predicted"/>
<protein>
    <submittedName>
        <fullName evidence="1">Uncharacterized protein</fullName>
    </submittedName>
</protein>
<dbReference type="OrthoDB" id="565337at2"/>
<comment type="caution">
    <text evidence="1">The sequence shown here is derived from an EMBL/GenBank/DDBJ whole genome shotgun (WGS) entry which is preliminary data.</text>
</comment>
<sequence length="124" mass="13541">MADLLLAAAPSTLCADAADLDALLDALTVIKARQKELEQQLEPLLETLNTAMATGQLDQAFSYNDWTFAHSPGRLTYDFPPAVQQIEQQLKAAKDSAIQQGSATEKRGKPFWTIRAPKTPALPF</sequence>
<reference evidence="1 2" key="1">
    <citation type="journal article" date="2018" name="Environ. Microbiol.">
        <title>Ecological and genomic features of two widespread freshwater picocyanobacteria.</title>
        <authorList>
            <person name="Cabello-Yeves P.J."/>
            <person name="Picazo A."/>
            <person name="Camacho A."/>
            <person name="Callieri C."/>
            <person name="Rosselli R."/>
            <person name="Roda-Garcia J.J."/>
            <person name="Coutinho F.H."/>
            <person name="Rodriguez-Valera F."/>
        </authorList>
    </citation>
    <scope>NUCLEOTIDE SEQUENCE [LARGE SCALE GENOMIC DNA]</scope>
    <source>
        <strain evidence="1 2">Tous</strain>
    </source>
</reference>
<organism evidence="1 2">
    <name type="scientific">Cyanobium usitatum str. Tous</name>
    <dbReference type="NCBI Taxonomy" id="2116684"/>
    <lineage>
        <taxon>Bacteria</taxon>
        <taxon>Bacillati</taxon>
        <taxon>Cyanobacteriota</taxon>
        <taxon>Cyanophyceae</taxon>
        <taxon>Synechococcales</taxon>
        <taxon>Prochlorococcaceae</taxon>
        <taxon>Cyanobium</taxon>
    </lineage>
</organism>
<evidence type="ECO:0000313" key="2">
    <source>
        <dbReference type="Proteomes" id="UP000243002"/>
    </source>
</evidence>
<dbReference type="EMBL" id="PXXO01000003">
    <property type="protein sequence ID" value="PSJ06599.1"/>
    <property type="molecule type" value="Genomic_DNA"/>
</dbReference>
<evidence type="ECO:0000313" key="1">
    <source>
        <dbReference type="EMBL" id="PSJ06599.1"/>
    </source>
</evidence>
<name>A0A2P7MZE1_9CYAN</name>
<accession>A0A2P7MZE1</accession>
<keyword evidence="2" id="KW-1185">Reference proteome</keyword>
<dbReference type="RefSeq" id="WP_106502107.1">
    <property type="nucleotide sequence ID" value="NZ_PXXO01000003.1"/>
</dbReference>
<dbReference type="Proteomes" id="UP000243002">
    <property type="component" value="Unassembled WGS sequence"/>
</dbReference>